<protein>
    <recommendedName>
        <fullName evidence="3">DUF1552 domain-containing protein</fullName>
    </recommendedName>
</protein>
<dbReference type="Proteomes" id="UP001150924">
    <property type="component" value="Unassembled WGS sequence"/>
</dbReference>
<gene>
    <name evidence="1" type="ORF">OV079_03535</name>
</gene>
<dbReference type="InterPro" id="IPR006311">
    <property type="entry name" value="TAT_signal"/>
</dbReference>
<organism evidence="1 2">
    <name type="scientific">Nannocystis pusilla</name>
    <dbReference type="NCBI Taxonomy" id="889268"/>
    <lineage>
        <taxon>Bacteria</taxon>
        <taxon>Pseudomonadati</taxon>
        <taxon>Myxococcota</taxon>
        <taxon>Polyangia</taxon>
        <taxon>Nannocystales</taxon>
        <taxon>Nannocystaceae</taxon>
        <taxon>Nannocystis</taxon>
    </lineage>
</organism>
<evidence type="ECO:0000313" key="2">
    <source>
        <dbReference type="Proteomes" id="UP001150924"/>
    </source>
</evidence>
<reference evidence="1" key="1">
    <citation type="submission" date="2022-11" db="EMBL/GenBank/DDBJ databases">
        <title>Minimal conservation of predation-associated metabolite biosynthetic gene clusters underscores biosynthetic potential of Myxococcota including descriptions for ten novel species: Archangium lansinium sp. nov., Myxococcus landrumus sp. nov., Nannocystis bai.</title>
        <authorList>
            <person name="Ahearne A."/>
            <person name="Stevens C."/>
            <person name="Phillips K."/>
        </authorList>
    </citation>
    <scope>NUCLEOTIDE SEQUENCE</scope>
    <source>
        <strain evidence="1">Na p29</strain>
    </source>
</reference>
<sequence>MPRRPLARRTFLRGAAQAVIALPLLEAMLNDHGTALADETPLPTRFMTWFFGNGVLLPRFEPTATGVDWPLSEQRRRWRTCAST</sequence>
<keyword evidence="2" id="KW-1185">Reference proteome</keyword>
<comment type="caution">
    <text evidence="1">The sequence shown here is derived from an EMBL/GenBank/DDBJ whole genome shotgun (WGS) entry which is preliminary data.</text>
</comment>
<dbReference type="RefSeq" id="WP_267766219.1">
    <property type="nucleotide sequence ID" value="NZ_JAPNKE010000002.1"/>
</dbReference>
<name>A0A9X3EJ54_9BACT</name>
<dbReference type="PROSITE" id="PS51318">
    <property type="entry name" value="TAT"/>
    <property type="match status" value="1"/>
</dbReference>
<evidence type="ECO:0008006" key="3">
    <source>
        <dbReference type="Google" id="ProtNLM"/>
    </source>
</evidence>
<proteinExistence type="predicted"/>
<accession>A0A9X3EJ54</accession>
<evidence type="ECO:0000313" key="1">
    <source>
        <dbReference type="EMBL" id="MCY1004655.1"/>
    </source>
</evidence>
<dbReference type="AlphaFoldDB" id="A0A9X3EJ54"/>
<dbReference type="EMBL" id="JAPNKE010000002">
    <property type="protein sequence ID" value="MCY1004655.1"/>
    <property type="molecule type" value="Genomic_DNA"/>
</dbReference>